<reference evidence="3" key="1">
    <citation type="submission" date="2021-02" db="EMBL/GenBank/DDBJ databases">
        <authorList>
            <person name="Nowell W R."/>
        </authorList>
    </citation>
    <scope>NUCLEOTIDE SEQUENCE</scope>
</reference>
<feature type="signal peptide" evidence="1">
    <location>
        <begin position="1"/>
        <end position="19"/>
    </location>
</feature>
<organism evidence="3 4">
    <name type="scientific">Rotaria socialis</name>
    <dbReference type="NCBI Taxonomy" id="392032"/>
    <lineage>
        <taxon>Eukaryota</taxon>
        <taxon>Metazoa</taxon>
        <taxon>Spiralia</taxon>
        <taxon>Gnathifera</taxon>
        <taxon>Rotifera</taxon>
        <taxon>Eurotatoria</taxon>
        <taxon>Bdelloidea</taxon>
        <taxon>Philodinida</taxon>
        <taxon>Philodinidae</taxon>
        <taxon>Rotaria</taxon>
    </lineage>
</organism>
<dbReference type="EMBL" id="CAJNYV010004097">
    <property type="protein sequence ID" value="CAF3644025.1"/>
    <property type="molecule type" value="Genomic_DNA"/>
</dbReference>
<accession>A0A818R476</accession>
<dbReference type="Proteomes" id="UP000663865">
    <property type="component" value="Unassembled WGS sequence"/>
</dbReference>
<keyword evidence="1" id="KW-0732">Signal</keyword>
<dbReference type="PROSITE" id="PS51412">
    <property type="entry name" value="MACPF_2"/>
    <property type="match status" value="1"/>
</dbReference>
<dbReference type="InterPro" id="IPR020864">
    <property type="entry name" value="MACPF"/>
</dbReference>
<sequence>MKMMIYGMILMLFWLGSNGEKSLTVDIYPGFGWDHLRFIDLAPLYEVSNFNRSSLFQSCIEMIPINENKIEMGSIEIDTFDSRSSEYSSNVMIGGSAGFGAFKIAGSYSKEYQTTKKEQEQEKTITLRNQIDYIMVDVILLPSCPLHPQVKRDLIDIAKYQTNNNSLLATYLAQLFVKKYGTHYTSRLYLGGSIIEEDFVSHLNYHTGTSEEKKYKAAAEASFLSSFSLSASYSSSSVHSQATINEYKAKINRKIVNSKGGDIFIMGAHMQQWQASVNNRPVIIRRAVENLTYVIQAEKIPELTDKALSKVRKEIDEAINAYVEMNTVRGCMNRNSPSFNWVANLDDSACAPAEQTIQFGGFIRTCSEDARMSQQCSKLQARNYYTNNYQCKPDFIMHLLHTTIQYESLYTENCHKCGFLWLQQCCDRANIGQGRRELNLYGCSRNISRQLTSSGTIDIRSSYVFGGSFTTAKVNPVTNTYNCPLGLIQAYDIDGIKVCLSERITSSSDTLPRYGGMYSCEHANIATGSRSQTCPAGYSAYAMGSVNGNCLLEVCLKFEKLDQRRELPNVALPPFFSIDATYIRVETDEAAENVTISSRIFSDRYLNTLYSSAASQLHEIRFCLVVGYICITALYYVETSA</sequence>
<gene>
    <name evidence="3" type="ORF">KIK155_LOCUS23090</name>
</gene>
<protein>
    <recommendedName>
        <fullName evidence="2">MACPF domain-containing protein</fullName>
    </recommendedName>
</protein>
<dbReference type="AlphaFoldDB" id="A0A818R476"/>
<evidence type="ECO:0000313" key="4">
    <source>
        <dbReference type="Proteomes" id="UP000663865"/>
    </source>
</evidence>
<proteinExistence type="predicted"/>
<evidence type="ECO:0000259" key="2">
    <source>
        <dbReference type="PROSITE" id="PS51412"/>
    </source>
</evidence>
<comment type="caution">
    <text evidence="3">The sequence shown here is derived from an EMBL/GenBank/DDBJ whole genome shotgun (WGS) entry which is preliminary data.</text>
</comment>
<name>A0A818R476_9BILA</name>
<feature type="domain" description="MACPF" evidence="2">
    <location>
        <begin position="1"/>
        <end position="326"/>
    </location>
</feature>
<evidence type="ECO:0000256" key="1">
    <source>
        <dbReference type="SAM" id="SignalP"/>
    </source>
</evidence>
<dbReference type="Pfam" id="PF01823">
    <property type="entry name" value="MACPF"/>
    <property type="match status" value="1"/>
</dbReference>
<evidence type="ECO:0000313" key="3">
    <source>
        <dbReference type="EMBL" id="CAF3644025.1"/>
    </source>
</evidence>
<feature type="chain" id="PRO_5032651543" description="MACPF domain-containing protein" evidence="1">
    <location>
        <begin position="20"/>
        <end position="641"/>
    </location>
</feature>
<dbReference type="SMART" id="SM00457">
    <property type="entry name" value="MACPF"/>
    <property type="match status" value="1"/>
</dbReference>